<dbReference type="SUPFAM" id="SSF56784">
    <property type="entry name" value="HAD-like"/>
    <property type="match status" value="1"/>
</dbReference>
<dbReference type="InterPro" id="IPR023214">
    <property type="entry name" value="HAD_sf"/>
</dbReference>
<gene>
    <name evidence="1" type="ORF">GCM10023200_03360</name>
</gene>
<name>A0ABP9A4Z1_9PSEU</name>
<dbReference type="EMBL" id="BAABHO010000002">
    <property type="protein sequence ID" value="GAA4774206.1"/>
    <property type="molecule type" value="Genomic_DNA"/>
</dbReference>
<dbReference type="Gene3D" id="3.40.50.1000">
    <property type="entry name" value="HAD superfamily/HAD-like"/>
    <property type="match status" value="1"/>
</dbReference>
<accession>A0ABP9A4Z1</accession>
<protein>
    <submittedName>
        <fullName evidence="1">HAD-IA family hydrolase</fullName>
    </submittedName>
</protein>
<dbReference type="PANTHER" id="PTHR43434:SF1">
    <property type="entry name" value="PHOSPHOGLYCOLATE PHOSPHATASE"/>
    <property type="match status" value="1"/>
</dbReference>
<sequence>MSGVDHVVWDWNGTLLADVHLVVEASNAGLVAVGEQGTLDLERYRSTFRRPLREFYGDLVGREVDDAEWARMNAEFGAHYLGAEPALPLAAGALEALERFADAGLGQSVLSMLAHDELHATLGRRGLHDWFARVDGDHHHDGRSKAAALATHLEVLGLDPARVVLVGDTLDDAAATAAVGSACVLVAEHSTHHEADLRAVAPAVATLPEAVEHVLGPVSGGRGAPARR</sequence>
<dbReference type="PANTHER" id="PTHR43434">
    <property type="entry name" value="PHOSPHOGLYCOLATE PHOSPHATASE"/>
    <property type="match status" value="1"/>
</dbReference>
<evidence type="ECO:0000313" key="1">
    <source>
        <dbReference type="EMBL" id="GAA4774206.1"/>
    </source>
</evidence>
<proteinExistence type="predicted"/>
<dbReference type="InterPro" id="IPR036412">
    <property type="entry name" value="HAD-like_sf"/>
</dbReference>
<keyword evidence="2" id="KW-1185">Reference proteome</keyword>
<dbReference type="Pfam" id="PF00702">
    <property type="entry name" value="Hydrolase"/>
    <property type="match status" value="1"/>
</dbReference>
<reference evidence="2" key="1">
    <citation type="journal article" date="2019" name="Int. J. Syst. Evol. Microbiol.">
        <title>The Global Catalogue of Microorganisms (GCM) 10K type strain sequencing project: providing services to taxonomists for standard genome sequencing and annotation.</title>
        <authorList>
            <consortium name="The Broad Institute Genomics Platform"/>
            <consortium name="The Broad Institute Genome Sequencing Center for Infectious Disease"/>
            <person name="Wu L."/>
            <person name="Ma J."/>
        </authorList>
    </citation>
    <scope>NUCLEOTIDE SEQUENCE [LARGE SCALE GENOMIC DNA]</scope>
    <source>
        <strain evidence="2">JCM 17979</strain>
    </source>
</reference>
<dbReference type="InterPro" id="IPR023198">
    <property type="entry name" value="PGP-like_dom2"/>
</dbReference>
<evidence type="ECO:0000313" key="2">
    <source>
        <dbReference type="Proteomes" id="UP001500928"/>
    </source>
</evidence>
<comment type="caution">
    <text evidence="1">The sequence shown here is derived from an EMBL/GenBank/DDBJ whole genome shotgun (WGS) entry which is preliminary data.</text>
</comment>
<dbReference type="Gene3D" id="1.10.150.240">
    <property type="entry name" value="Putative phosphatase, domain 2"/>
    <property type="match status" value="1"/>
</dbReference>
<dbReference type="Proteomes" id="UP001500928">
    <property type="component" value="Unassembled WGS sequence"/>
</dbReference>
<dbReference type="GO" id="GO:0016787">
    <property type="term" value="F:hydrolase activity"/>
    <property type="evidence" value="ECO:0007669"/>
    <property type="project" value="UniProtKB-KW"/>
</dbReference>
<keyword evidence="1" id="KW-0378">Hydrolase</keyword>
<organism evidence="1 2">
    <name type="scientific">Actinomycetospora chlora</name>
    <dbReference type="NCBI Taxonomy" id="663608"/>
    <lineage>
        <taxon>Bacteria</taxon>
        <taxon>Bacillati</taxon>
        <taxon>Actinomycetota</taxon>
        <taxon>Actinomycetes</taxon>
        <taxon>Pseudonocardiales</taxon>
        <taxon>Pseudonocardiaceae</taxon>
        <taxon>Actinomycetospora</taxon>
    </lineage>
</organism>
<dbReference type="InterPro" id="IPR050155">
    <property type="entry name" value="HAD-like_hydrolase_sf"/>
</dbReference>